<comment type="caution">
    <text evidence="1">The sequence shown here is derived from an EMBL/GenBank/DDBJ whole genome shotgun (WGS) entry which is preliminary data.</text>
</comment>
<dbReference type="EMBL" id="LAZR01044592">
    <property type="protein sequence ID" value="KKL04276.1"/>
    <property type="molecule type" value="Genomic_DNA"/>
</dbReference>
<evidence type="ECO:0000313" key="1">
    <source>
        <dbReference type="EMBL" id="KKL04276.1"/>
    </source>
</evidence>
<reference evidence="1" key="1">
    <citation type="journal article" date="2015" name="Nature">
        <title>Complex archaea that bridge the gap between prokaryotes and eukaryotes.</title>
        <authorList>
            <person name="Spang A."/>
            <person name="Saw J.H."/>
            <person name="Jorgensen S.L."/>
            <person name="Zaremba-Niedzwiedzka K."/>
            <person name="Martijn J."/>
            <person name="Lind A.E."/>
            <person name="van Eijk R."/>
            <person name="Schleper C."/>
            <person name="Guy L."/>
            <person name="Ettema T.J."/>
        </authorList>
    </citation>
    <scope>NUCLEOTIDE SEQUENCE</scope>
</reference>
<feature type="non-terminal residue" evidence="1">
    <location>
        <position position="460"/>
    </location>
</feature>
<evidence type="ECO:0008006" key="2">
    <source>
        <dbReference type="Google" id="ProtNLM"/>
    </source>
</evidence>
<dbReference type="AlphaFoldDB" id="A0A0F9CF38"/>
<name>A0A0F9CF38_9ZZZZ</name>
<protein>
    <recommendedName>
        <fullName evidence="2">Glycoside hydrolase family 42 N-terminal domain-containing protein</fullName>
    </recommendedName>
</protein>
<sequence>RARGVRIGPDYVQMLKVTYEMIGLRPGRELRLAIGIAGTGPDWRCAMGHYVKTYPELFEPVPAARRYEGLYGIGSLARMTDETVETLKAEGVSVYELHGSFWQYGWWTRKDFIAQPDTAEFLCRSHPTEKMTVAGNRKWIRKLTQAGVAPIMYFYNVHAHRDTIEKHFKDDLFRDERDRPMSQYRSNEFTLRGVPESGYGKHVLEQADLMLKAYPEAPGFFLDNYSIHMVSFAHDDGVTMVRNRPVYDLNRNHQVLGPACMEKFHRAGKINMINKCMTIESARGADMVLAETRGLGYYKQLALVCSFRALLPLGWRPGGGHDTLERAMQHILVLGGLPDRTLRAWDQSASGNAQTFDRYRRLTDALIGKRWVFEPHPLTVPPPLEGQIFRIDKHAPRAGDVVVTLVDPSKSWKDRKLRESVTVTIAISDSAELRKATWLGVETPTGKPLPCKISREGAKL</sequence>
<proteinExistence type="predicted"/>
<accession>A0A0F9CF38</accession>
<feature type="non-terminal residue" evidence="1">
    <location>
        <position position="1"/>
    </location>
</feature>
<organism evidence="1">
    <name type="scientific">marine sediment metagenome</name>
    <dbReference type="NCBI Taxonomy" id="412755"/>
    <lineage>
        <taxon>unclassified sequences</taxon>
        <taxon>metagenomes</taxon>
        <taxon>ecological metagenomes</taxon>
    </lineage>
</organism>
<gene>
    <name evidence="1" type="ORF">LCGC14_2617690</name>
</gene>